<evidence type="ECO:0000313" key="1">
    <source>
        <dbReference type="EMBL" id="TFF25428.1"/>
    </source>
</evidence>
<keyword evidence="2" id="KW-1185">Reference proteome</keyword>
<name>A0A4Y8RP82_9HYPH</name>
<comment type="caution">
    <text evidence="1">The sequence shown here is derived from an EMBL/GenBank/DDBJ whole genome shotgun (WGS) entry which is preliminary data.</text>
</comment>
<dbReference type="Proteomes" id="UP000298179">
    <property type="component" value="Unassembled WGS sequence"/>
</dbReference>
<proteinExistence type="predicted"/>
<gene>
    <name evidence="1" type="ORF">E3C22_08730</name>
</gene>
<organism evidence="1 2">
    <name type="scientific">Jiella endophytica</name>
    <dbReference type="NCBI Taxonomy" id="2558362"/>
    <lineage>
        <taxon>Bacteria</taxon>
        <taxon>Pseudomonadati</taxon>
        <taxon>Pseudomonadota</taxon>
        <taxon>Alphaproteobacteria</taxon>
        <taxon>Hyphomicrobiales</taxon>
        <taxon>Aurantimonadaceae</taxon>
        <taxon>Jiella</taxon>
    </lineage>
</organism>
<sequence>MPLVSPFSQDPLIDGRQSDRAMMVRRGVQRLMQSLRVAMLPEMPLDSGRRADLVCLSDKGEIAIIEIKTSVQDFRVDQKWPVYRMHCDRLYFATHPGVPLEIFPEAYGLIVSDGYGAEMLREAPLERLAPATRKAMTLKFARLSANRLLQAEWAANPAPME</sequence>
<dbReference type="InterPro" id="IPR009394">
    <property type="entry name" value="MmcB-like"/>
</dbReference>
<accession>A0A4Y8RP82</accession>
<protein>
    <submittedName>
        <fullName evidence="1">DNA repair protein MmcB-related protein</fullName>
    </submittedName>
</protein>
<evidence type="ECO:0000313" key="2">
    <source>
        <dbReference type="Proteomes" id="UP000298179"/>
    </source>
</evidence>
<dbReference type="PIRSF" id="PIRSF031796">
    <property type="entry name" value="UPC031796"/>
    <property type="match status" value="1"/>
</dbReference>
<dbReference type="EMBL" id="SOZD01000002">
    <property type="protein sequence ID" value="TFF25428.1"/>
    <property type="molecule type" value="Genomic_DNA"/>
</dbReference>
<dbReference type="OrthoDB" id="5194526at2"/>
<dbReference type="RefSeq" id="WP_134761597.1">
    <property type="nucleotide sequence ID" value="NZ_SOZD01000002.1"/>
</dbReference>
<reference evidence="1 2" key="1">
    <citation type="submission" date="2019-03" db="EMBL/GenBank/DDBJ databases">
        <title>Jiella endophytica sp. nov., a novel endophytic bacterium isolated from root of Ficus microcarpa Linn. f.</title>
        <authorList>
            <person name="Tuo L."/>
        </authorList>
    </citation>
    <scope>NUCLEOTIDE SEQUENCE [LARGE SCALE GENOMIC DNA]</scope>
    <source>
        <strain evidence="1 2">CBS5Q-3</strain>
    </source>
</reference>
<dbReference type="Pfam" id="PF06319">
    <property type="entry name" value="MmcB-like"/>
    <property type="match status" value="1"/>
</dbReference>
<dbReference type="AlphaFoldDB" id="A0A4Y8RP82"/>